<protein>
    <submittedName>
        <fullName evidence="2">Uncharacterized protein</fullName>
    </submittedName>
</protein>
<accession>A0A834IS74</accession>
<evidence type="ECO:0000313" key="3">
    <source>
        <dbReference type="Proteomes" id="UP000625711"/>
    </source>
</evidence>
<gene>
    <name evidence="2" type="ORF">GWI33_011419</name>
</gene>
<proteinExistence type="predicted"/>
<feature type="compositionally biased region" description="Basic residues" evidence="1">
    <location>
        <begin position="30"/>
        <end position="40"/>
    </location>
</feature>
<dbReference type="AlphaFoldDB" id="A0A834IS74"/>
<organism evidence="2 3">
    <name type="scientific">Rhynchophorus ferrugineus</name>
    <name type="common">Red palm weevil</name>
    <name type="synonym">Curculio ferrugineus</name>
    <dbReference type="NCBI Taxonomy" id="354439"/>
    <lineage>
        <taxon>Eukaryota</taxon>
        <taxon>Metazoa</taxon>
        <taxon>Ecdysozoa</taxon>
        <taxon>Arthropoda</taxon>
        <taxon>Hexapoda</taxon>
        <taxon>Insecta</taxon>
        <taxon>Pterygota</taxon>
        <taxon>Neoptera</taxon>
        <taxon>Endopterygota</taxon>
        <taxon>Coleoptera</taxon>
        <taxon>Polyphaga</taxon>
        <taxon>Cucujiformia</taxon>
        <taxon>Curculionidae</taxon>
        <taxon>Dryophthorinae</taxon>
        <taxon>Rhynchophorus</taxon>
    </lineage>
</organism>
<name>A0A834IS74_RHYFE</name>
<evidence type="ECO:0000256" key="1">
    <source>
        <dbReference type="SAM" id="MobiDB-lite"/>
    </source>
</evidence>
<sequence>MPPTLIDSLIGYCYSSLTQLSIHRKEYRRDIRRRKHRDRTKKPDSNNTQISIPAAARIKNPFIPPGWQVNSTQLVGSQLAVAVGGSGGIDAGLMVEVEDGWSPSFTEWAIKIKGHFYRPLDIVPLMF</sequence>
<reference evidence="2" key="1">
    <citation type="submission" date="2020-08" db="EMBL/GenBank/DDBJ databases">
        <title>Genome sequencing and assembly of the red palm weevil Rhynchophorus ferrugineus.</title>
        <authorList>
            <person name="Dias G.B."/>
            <person name="Bergman C.M."/>
            <person name="Manee M."/>
        </authorList>
    </citation>
    <scope>NUCLEOTIDE SEQUENCE</scope>
    <source>
        <strain evidence="2">AA-2017</strain>
        <tissue evidence="2">Whole larva</tissue>
    </source>
</reference>
<feature type="region of interest" description="Disordered" evidence="1">
    <location>
        <begin position="28"/>
        <end position="49"/>
    </location>
</feature>
<evidence type="ECO:0000313" key="2">
    <source>
        <dbReference type="EMBL" id="KAF7285290.1"/>
    </source>
</evidence>
<dbReference type="Proteomes" id="UP000625711">
    <property type="component" value="Unassembled WGS sequence"/>
</dbReference>
<keyword evidence="3" id="KW-1185">Reference proteome</keyword>
<comment type="caution">
    <text evidence="2">The sequence shown here is derived from an EMBL/GenBank/DDBJ whole genome shotgun (WGS) entry which is preliminary data.</text>
</comment>
<dbReference type="EMBL" id="JAACXV010000058">
    <property type="protein sequence ID" value="KAF7285290.1"/>
    <property type="molecule type" value="Genomic_DNA"/>
</dbReference>